<feature type="transmembrane region" description="Helical" evidence="8">
    <location>
        <begin position="54"/>
        <end position="82"/>
    </location>
</feature>
<evidence type="ECO:0000313" key="9">
    <source>
        <dbReference type="EMBL" id="NLS12545.1"/>
    </source>
</evidence>
<keyword evidence="6 8" id="KW-1133">Transmembrane helix</keyword>
<comment type="subcellular location">
    <subcellularLocation>
        <location evidence="1">Cell inner membrane</location>
        <topology evidence="1">Multi-pass membrane protein</topology>
    </subcellularLocation>
</comment>
<feature type="transmembrane region" description="Helical" evidence="8">
    <location>
        <begin position="250"/>
        <end position="273"/>
    </location>
</feature>
<feature type="transmembrane region" description="Helical" evidence="8">
    <location>
        <begin position="374"/>
        <end position="393"/>
    </location>
</feature>
<organism evidence="9 10">
    <name type="scientific">Vibrio agarilyticus</name>
    <dbReference type="NCBI Taxonomy" id="2726741"/>
    <lineage>
        <taxon>Bacteria</taxon>
        <taxon>Pseudomonadati</taxon>
        <taxon>Pseudomonadota</taxon>
        <taxon>Gammaproteobacteria</taxon>
        <taxon>Vibrionales</taxon>
        <taxon>Vibrionaceae</taxon>
        <taxon>Vibrio</taxon>
    </lineage>
</organism>
<dbReference type="GO" id="GO:0005886">
    <property type="term" value="C:plasma membrane"/>
    <property type="evidence" value="ECO:0007669"/>
    <property type="project" value="UniProtKB-SubCell"/>
</dbReference>
<feature type="transmembrane region" description="Helical" evidence="8">
    <location>
        <begin position="293"/>
        <end position="323"/>
    </location>
</feature>
<keyword evidence="7 8" id="KW-0472">Membrane</keyword>
<evidence type="ECO:0000256" key="5">
    <source>
        <dbReference type="ARBA" id="ARBA00022692"/>
    </source>
</evidence>
<proteinExistence type="inferred from homology"/>
<dbReference type="InterPro" id="IPR007498">
    <property type="entry name" value="PqiA-like"/>
</dbReference>
<gene>
    <name evidence="9" type="ORF">HGP28_06470</name>
</gene>
<evidence type="ECO:0000256" key="2">
    <source>
        <dbReference type="ARBA" id="ARBA00007555"/>
    </source>
</evidence>
<comment type="caution">
    <text evidence="9">The sequence shown here is derived from an EMBL/GenBank/DDBJ whole genome shotgun (WGS) entry which is preliminary data.</text>
</comment>
<name>A0A7X8TPI9_9VIBR</name>
<evidence type="ECO:0000256" key="1">
    <source>
        <dbReference type="ARBA" id="ARBA00004429"/>
    </source>
</evidence>
<evidence type="ECO:0000313" key="10">
    <source>
        <dbReference type="Proteomes" id="UP000535589"/>
    </source>
</evidence>
<dbReference type="Pfam" id="PF04403">
    <property type="entry name" value="PqiA"/>
    <property type="match status" value="2"/>
</dbReference>
<keyword evidence="4" id="KW-0997">Cell inner membrane</keyword>
<keyword evidence="10" id="KW-1185">Reference proteome</keyword>
<keyword evidence="3" id="KW-1003">Cell membrane</keyword>
<protein>
    <submittedName>
        <fullName evidence="9">Paraquat-inducible protein A</fullName>
    </submittedName>
</protein>
<dbReference type="NCBIfam" id="TIGR00155">
    <property type="entry name" value="pqiA_fam"/>
    <property type="match status" value="1"/>
</dbReference>
<dbReference type="PANTHER" id="PTHR30462">
    <property type="entry name" value="INTERMEMBRANE TRANSPORT PROTEIN PQIB-RELATED"/>
    <property type="match status" value="1"/>
</dbReference>
<feature type="transmembrane region" description="Helical" evidence="8">
    <location>
        <begin position="344"/>
        <end position="362"/>
    </location>
</feature>
<feature type="transmembrane region" description="Helical" evidence="8">
    <location>
        <begin position="102"/>
        <end position="127"/>
    </location>
</feature>
<evidence type="ECO:0000256" key="3">
    <source>
        <dbReference type="ARBA" id="ARBA00022475"/>
    </source>
</evidence>
<evidence type="ECO:0000256" key="4">
    <source>
        <dbReference type="ARBA" id="ARBA00022519"/>
    </source>
</evidence>
<evidence type="ECO:0000256" key="8">
    <source>
        <dbReference type="SAM" id="Phobius"/>
    </source>
</evidence>
<sequence>MKNQNAPSRRYTILCQGCDLHVDVHRLQPGLKASCPRCGTELFRGGQASLSGNLALALTLLMLYVPSLFFDYIRILLFGVSISATLPDGVIALTEGGFPELAGLVAFCSIIAPIVVCLAIVTVHIALYFRLFSPFKYALNSINVLKHWVMLDVFLVSIAVSSFKLQDYADIFIGKALIGFILLQLGSIMLLSRFRVRRYWAQWHREVDYGFIAPIRHCEHCHLSQPENDVCVRCKSPLHYRMPNSIQKTWAYLLTATIAIFPANLLPISVIITNGQRLEDTIFSGVAALIKNGMHGIAMIIFFASILVPIGKILGLVYILACIHLKQHVNQQHRMKMFGIVRAIGKWSMMDLFVITIMMTLVDRGQILDFTAGHGAIAFGVVVVFTILAAESLDPRLIWDEPRSTEDKSLHER</sequence>
<dbReference type="Proteomes" id="UP000535589">
    <property type="component" value="Unassembled WGS sequence"/>
</dbReference>
<feature type="transmembrane region" description="Helical" evidence="8">
    <location>
        <begin position="171"/>
        <end position="191"/>
    </location>
</feature>
<keyword evidence="5 8" id="KW-0812">Transmembrane</keyword>
<evidence type="ECO:0000256" key="7">
    <source>
        <dbReference type="ARBA" id="ARBA00023136"/>
    </source>
</evidence>
<dbReference type="EMBL" id="JABAIK010000005">
    <property type="protein sequence ID" value="NLS12545.1"/>
    <property type="molecule type" value="Genomic_DNA"/>
</dbReference>
<dbReference type="InterPro" id="IPR005219">
    <property type="entry name" value="PqiA-like_proteobact"/>
</dbReference>
<comment type="similarity">
    <text evidence="2">Belongs to the PqiA family.</text>
</comment>
<dbReference type="InterPro" id="IPR051800">
    <property type="entry name" value="PqiA-PqiB_transport"/>
</dbReference>
<reference evidence="9 10" key="1">
    <citation type="submission" date="2020-04" db="EMBL/GenBank/DDBJ databases">
        <title>Vibrio sp. SM6, a novel species isolated from seawater.</title>
        <authorList>
            <person name="Wang X."/>
        </authorList>
    </citation>
    <scope>NUCLEOTIDE SEQUENCE [LARGE SCALE GENOMIC DNA]</scope>
    <source>
        <strain evidence="9 10">SM6</strain>
    </source>
</reference>
<dbReference type="AlphaFoldDB" id="A0A7X8TPI9"/>
<accession>A0A7X8TPI9</accession>
<evidence type="ECO:0000256" key="6">
    <source>
        <dbReference type="ARBA" id="ARBA00022989"/>
    </source>
</evidence>
<dbReference type="PANTHER" id="PTHR30462:SF1">
    <property type="entry name" value="INTERMEMBRANE TRANSPORT PROTEIN YEBS"/>
    <property type="match status" value="1"/>
</dbReference>
<feature type="transmembrane region" description="Helical" evidence="8">
    <location>
        <begin position="148"/>
        <end position="165"/>
    </location>
</feature>